<gene>
    <name evidence="2" type="ORF">EJ05DRAFT_270675</name>
</gene>
<reference evidence="2" key="1">
    <citation type="journal article" date="2020" name="Stud. Mycol.">
        <title>101 Dothideomycetes genomes: a test case for predicting lifestyles and emergence of pathogens.</title>
        <authorList>
            <person name="Haridas S."/>
            <person name="Albert R."/>
            <person name="Binder M."/>
            <person name="Bloem J."/>
            <person name="Labutti K."/>
            <person name="Salamov A."/>
            <person name="Andreopoulos B."/>
            <person name="Baker S."/>
            <person name="Barry K."/>
            <person name="Bills G."/>
            <person name="Bluhm B."/>
            <person name="Cannon C."/>
            <person name="Castanera R."/>
            <person name="Culley D."/>
            <person name="Daum C."/>
            <person name="Ezra D."/>
            <person name="Gonzalez J."/>
            <person name="Henrissat B."/>
            <person name="Kuo A."/>
            <person name="Liang C."/>
            <person name="Lipzen A."/>
            <person name="Lutzoni F."/>
            <person name="Magnuson J."/>
            <person name="Mondo S."/>
            <person name="Nolan M."/>
            <person name="Ohm R."/>
            <person name="Pangilinan J."/>
            <person name="Park H.-J."/>
            <person name="Ramirez L."/>
            <person name="Alfaro M."/>
            <person name="Sun H."/>
            <person name="Tritt A."/>
            <person name="Yoshinaga Y."/>
            <person name="Zwiers L.-H."/>
            <person name="Turgeon B."/>
            <person name="Goodwin S."/>
            <person name="Spatafora J."/>
            <person name="Crous P."/>
            <person name="Grigoriev I."/>
        </authorList>
    </citation>
    <scope>NUCLEOTIDE SEQUENCE</scope>
    <source>
        <strain evidence="2">CBS 121739</strain>
    </source>
</reference>
<accession>A0A6A6VR56</accession>
<keyword evidence="3" id="KW-1185">Reference proteome</keyword>
<feature type="compositionally biased region" description="Low complexity" evidence="1">
    <location>
        <begin position="78"/>
        <end position="88"/>
    </location>
</feature>
<organism evidence="2 3">
    <name type="scientific">Pseudovirgaria hyperparasitica</name>
    <dbReference type="NCBI Taxonomy" id="470096"/>
    <lineage>
        <taxon>Eukaryota</taxon>
        <taxon>Fungi</taxon>
        <taxon>Dikarya</taxon>
        <taxon>Ascomycota</taxon>
        <taxon>Pezizomycotina</taxon>
        <taxon>Dothideomycetes</taxon>
        <taxon>Dothideomycetes incertae sedis</taxon>
        <taxon>Acrospermales</taxon>
        <taxon>Acrospermaceae</taxon>
        <taxon>Pseudovirgaria</taxon>
    </lineage>
</organism>
<dbReference type="GeneID" id="54481407"/>
<dbReference type="Proteomes" id="UP000799437">
    <property type="component" value="Unassembled WGS sequence"/>
</dbReference>
<evidence type="ECO:0000313" key="2">
    <source>
        <dbReference type="EMBL" id="KAF2752625.1"/>
    </source>
</evidence>
<feature type="region of interest" description="Disordered" evidence="1">
    <location>
        <begin position="510"/>
        <end position="535"/>
    </location>
</feature>
<proteinExistence type="predicted"/>
<dbReference type="OrthoDB" id="4818194at2759"/>
<dbReference type="EMBL" id="ML996603">
    <property type="protein sequence ID" value="KAF2752625.1"/>
    <property type="molecule type" value="Genomic_DNA"/>
</dbReference>
<sequence length="535" mass="61770">MGQLLSCFRGHGTADKNKQENDDSQRDRIEKIGVKQQPVHTYDEFDPKAKTTNGHEPGVQRATTWDISTYDPPPYTPTPNTTSNQPNTEWDALPLPVQRMLSLWRQADRLTFHGHSGAWEAYIHRHQHIWIDSAHMLDPLTQKAILLYAAMPLQIGKARKCNMTFFFTTYPNVDSPELDAKSRSTLLALLEVFNCSSFRAAKDAIKVQKLHLENEKDAEQKLVKLLRYTRQQMSKYWYGWELEELDFDIFKQLYKIAIAESEKQPKLRNNNVHTYRREIGNYRRLMNKPEDSYDITCTFLLATPLTPKEVEVIQKLQDAGAELVKQRQAQKEKDAKAAKESRLLRPFVKRATNDNLDSSKAEEPEESIAQELEKQGHPFCIEAIVFDDFLGEQAKNCYRQVDNSLSGTRWDINDATFGSQTSFVRFLFHESWIFKTTTSHDPRVDDWPELRRTQKYNDLPMVDDDNTPIQVPSIKLVRKYVFDIVDDAPKDGRSNAQILADLRRKAGIQPVEVVKEQPIPQPTSVSAGTDEEDRR</sequence>
<dbReference type="AlphaFoldDB" id="A0A6A6VR56"/>
<feature type="region of interest" description="Disordered" evidence="1">
    <location>
        <begin position="1"/>
        <end position="90"/>
    </location>
</feature>
<evidence type="ECO:0000313" key="3">
    <source>
        <dbReference type="Proteomes" id="UP000799437"/>
    </source>
</evidence>
<dbReference type="RefSeq" id="XP_033595076.1">
    <property type="nucleotide sequence ID" value="XM_033740353.1"/>
</dbReference>
<protein>
    <submittedName>
        <fullName evidence="2">Uncharacterized protein</fullName>
    </submittedName>
</protein>
<evidence type="ECO:0000256" key="1">
    <source>
        <dbReference type="SAM" id="MobiDB-lite"/>
    </source>
</evidence>
<name>A0A6A6VR56_9PEZI</name>
<feature type="compositionally biased region" description="Basic and acidic residues" evidence="1">
    <location>
        <begin position="12"/>
        <end position="33"/>
    </location>
</feature>